<evidence type="ECO:0000259" key="4">
    <source>
        <dbReference type="PROSITE" id="PS50943"/>
    </source>
</evidence>
<reference evidence="6" key="1">
    <citation type="submission" date="2017-01" db="EMBL/GenBank/DDBJ databases">
        <authorList>
            <person name="Varghese N."/>
            <person name="Submissions S."/>
        </authorList>
    </citation>
    <scope>NUCLEOTIDE SEQUENCE [LARGE SCALE GENOMIC DNA]</scope>
    <source>
        <strain evidence="6">DSM 21768</strain>
    </source>
</reference>
<protein>
    <submittedName>
        <fullName evidence="5">Phage repressor protein C, contains Cro/C1-type HTH and peptisase s24 domains</fullName>
    </submittedName>
</protein>
<dbReference type="InterPro" id="IPR015927">
    <property type="entry name" value="Peptidase_S24_S26A/B/C"/>
</dbReference>
<dbReference type="RefSeq" id="WP_076554512.1">
    <property type="nucleotide sequence ID" value="NZ_FTNU01000002.1"/>
</dbReference>
<dbReference type="Gene3D" id="2.10.109.10">
    <property type="entry name" value="Umud Fragment, subunit A"/>
    <property type="match status" value="1"/>
</dbReference>
<dbReference type="InterPro" id="IPR039418">
    <property type="entry name" value="LexA-like"/>
</dbReference>
<dbReference type="CDD" id="cd00093">
    <property type="entry name" value="HTH_XRE"/>
    <property type="match status" value="1"/>
</dbReference>
<dbReference type="InterPro" id="IPR001387">
    <property type="entry name" value="Cro/C1-type_HTH"/>
</dbReference>
<evidence type="ECO:0000256" key="3">
    <source>
        <dbReference type="ARBA" id="ARBA00023163"/>
    </source>
</evidence>
<dbReference type="GO" id="GO:0003677">
    <property type="term" value="F:DNA binding"/>
    <property type="evidence" value="ECO:0007669"/>
    <property type="project" value="UniProtKB-KW"/>
</dbReference>
<keyword evidence="2" id="KW-0238">DNA-binding</keyword>
<dbReference type="InterPro" id="IPR010982">
    <property type="entry name" value="Lambda_DNA-bd_dom_sf"/>
</dbReference>
<organism evidence="5 6">
    <name type="scientific">Moraxella cuniculi DSM 21768</name>
    <dbReference type="NCBI Taxonomy" id="1122245"/>
    <lineage>
        <taxon>Bacteria</taxon>
        <taxon>Pseudomonadati</taxon>
        <taxon>Pseudomonadota</taxon>
        <taxon>Gammaproteobacteria</taxon>
        <taxon>Moraxellales</taxon>
        <taxon>Moraxellaceae</taxon>
        <taxon>Moraxella</taxon>
    </lineage>
</organism>
<keyword evidence="1" id="KW-0805">Transcription regulation</keyword>
<dbReference type="InterPro" id="IPR036286">
    <property type="entry name" value="LexA/Signal_pep-like_sf"/>
</dbReference>
<dbReference type="PANTHER" id="PTHR40661">
    <property type="match status" value="1"/>
</dbReference>
<gene>
    <name evidence="5" type="ORF">SAMN02745664_10211</name>
</gene>
<proteinExistence type="predicted"/>
<dbReference type="Gene3D" id="1.10.260.40">
    <property type="entry name" value="lambda repressor-like DNA-binding domains"/>
    <property type="match status" value="1"/>
</dbReference>
<dbReference type="Pfam" id="PF01381">
    <property type="entry name" value="HTH_3"/>
    <property type="match status" value="1"/>
</dbReference>
<sequence length="230" mass="25932">MELKDRLKQARKQAGLTQADTAKRIGMAQGTYSALERGESKSTAKIVQIAELFGVNPQWLATGEGEQLTARARVDEIIARLPNGITHEEIEEWRDQAWVSFYDVRFCCGDGAGYAEFEPLKKTLPFDNTFFHYRRINPKNFKMIYAVGDSMAPYINHGDAVGIDITDIEPREGEVYALFLDGDTMIKRIFKEGGGVLRLTSDNPQYKDKIIDESNGESLIIIGRVRYRSG</sequence>
<dbReference type="SMART" id="SM00530">
    <property type="entry name" value="HTH_XRE"/>
    <property type="match status" value="1"/>
</dbReference>
<keyword evidence="6" id="KW-1185">Reference proteome</keyword>
<keyword evidence="3" id="KW-0804">Transcription</keyword>
<dbReference type="CDD" id="cd06529">
    <property type="entry name" value="S24_LexA-like"/>
    <property type="match status" value="1"/>
</dbReference>
<dbReference type="SUPFAM" id="SSF51306">
    <property type="entry name" value="LexA/Signal peptidase"/>
    <property type="match status" value="1"/>
</dbReference>
<name>A0A1N7DPA7_9GAMM</name>
<feature type="domain" description="HTH cro/C1-type" evidence="4">
    <location>
        <begin position="7"/>
        <end position="60"/>
    </location>
</feature>
<dbReference type="EMBL" id="FTNU01000002">
    <property type="protein sequence ID" value="SIR77713.1"/>
    <property type="molecule type" value="Genomic_DNA"/>
</dbReference>
<evidence type="ECO:0000313" key="6">
    <source>
        <dbReference type="Proteomes" id="UP000187495"/>
    </source>
</evidence>
<evidence type="ECO:0000313" key="5">
    <source>
        <dbReference type="EMBL" id="SIR77713.1"/>
    </source>
</evidence>
<dbReference type="PANTHER" id="PTHR40661:SF3">
    <property type="entry name" value="FELS-1 PROPHAGE TRANSCRIPTIONAL REGULATOR"/>
    <property type="match status" value="1"/>
</dbReference>
<dbReference type="Pfam" id="PF00717">
    <property type="entry name" value="Peptidase_S24"/>
    <property type="match status" value="1"/>
</dbReference>
<dbReference type="AlphaFoldDB" id="A0A1N7DPA7"/>
<dbReference type="Proteomes" id="UP000187495">
    <property type="component" value="Unassembled WGS sequence"/>
</dbReference>
<accession>A0A1N7DPA7</accession>
<dbReference type="STRING" id="34061.B0189_05780"/>
<evidence type="ECO:0000256" key="1">
    <source>
        <dbReference type="ARBA" id="ARBA00023015"/>
    </source>
</evidence>
<dbReference type="SUPFAM" id="SSF47413">
    <property type="entry name" value="lambda repressor-like DNA-binding domains"/>
    <property type="match status" value="1"/>
</dbReference>
<dbReference type="PROSITE" id="PS50943">
    <property type="entry name" value="HTH_CROC1"/>
    <property type="match status" value="1"/>
</dbReference>
<evidence type="ECO:0000256" key="2">
    <source>
        <dbReference type="ARBA" id="ARBA00023125"/>
    </source>
</evidence>